<keyword evidence="2" id="KW-1185">Reference proteome</keyword>
<organism evidence="1 2">
    <name type="scientific">Hallella colorans</name>
    <dbReference type="NCBI Taxonomy" id="1703337"/>
    <lineage>
        <taxon>Bacteria</taxon>
        <taxon>Pseudomonadati</taxon>
        <taxon>Bacteroidota</taxon>
        <taxon>Bacteroidia</taxon>
        <taxon>Bacteroidales</taxon>
        <taxon>Prevotellaceae</taxon>
        <taxon>Hallella</taxon>
    </lineage>
</organism>
<reference evidence="1 2" key="1">
    <citation type="submission" date="2018-05" db="EMBL/GenBank/DDBJ databases">
        <title>Genomic Encyclopedia of Type Strains, Phase IV (KMG-IV): sequencing the most valuable type-strain genomes for metagenomic binning, comparative biology and taxonomic classification.</title>
        <authorList>
            <person name="Goeker M."/>
        </authorList>
    </citation>
    <scope>NUCLEOTIDE SEQUENCE [LARGE SCALE GENOMIC DNA]</scope>
    <source>
        <strain evidence="1 2">DSM 100333</strain>
    </source>
</reference>
<dbReference type="AlphaFoldDB" id="A0A2U0U300"/>
<name>A0A2U0U300_9BACT</name>
<accession>A0A2U0U300</accession>
<comment type="caution">
    <text evidence="1">The sequence shown here is derived from an EMBL/GenBank/DDBJ whole genome shotgun (WGS) entry which is preliminary data.</text>
</comment>
<proteinExistence type="predicted"/>
<gene>
    <name evidence="1" type="ORF">C7379_11768</name>
</gene>
<sequence>MPMAPQDDFYMRYDTPKQCHSHATFTSYQLEQWLVFVNNNAF</sequence>
<protein>
    <submittedName>
        <fullName evidence="1">Uncharacterized protein</fullName>
    </submittedName>
</protein>
<evidence type="ECO:0000313" key="2">
    <source>
        <dbReference type="Proteomes" id="UP000245870"/>
    </source>
</evidence>
<dbReference type="Proteomes" id="UP000245870">
    <property type="component" value="Unassembled WGS sequence"/>
</dbReference>
<dbReference type="EMBL" id="QENY01000017">
    <property type="protein sequence ID" value="PVX50670.1"/>
    <property type="molecule type" value="Genomic_DNA"/>
</dbReference>
<evidence type="ECO:0000313" key="1">
    <source>
        <dbReference type="EMBL" id="PVX50670.1"/>
    </source>
</evidence>